<dbReference type="EMBL" id="PJBV01000032">
    <property type="protein sequence ID" value="PKH38940.1"/>
    <property type="molecule type" value="Genomic_DNA"/>
</dbReference>
<gene>
    <name evidence="3" type="ORF">CXG46_14475</name>
    <name evidence="4" type="ORF">SAMN05192575_103386</name>
</gene>
<keyword evidence="1" id="KW-0732">Signal</keyword>
<reference evidence="4" key="1">
    <citation type="submission" date="2016-10" db="EMBL/GenBank/DDBJ databases">
        <authorList>
            <person name="de Groot N.N."/>
        </authorList>
    </citation>
    <scope>NUCLEOTIDE SEQUENCE [LARGE SCALE GENOMIC DNA]</scope>
    <source>
        <strain evidence="4">CGMCC 1.10697</strain>
    </source>
</reference>
<dbReference type="OrthoDB" id="3791027at2"/>
<feature type="signal peptide" evidence="1">
    <location>
        <begin position="1"/>
        <end position="27"/>
    </location>
</feature>
<dbReference type="AlphaFoldDB" id="A0A1I0YAK6"/>
<feature type="chain" id="PRO_5039573758" evidence="1">
    <location>
        <begin position="28"/>
        <end position="256"/>
    </location>
</feature>
<dbReference type="EMBL" id="FOKC01000003">
    <property type="protein sequence ID" value="SFB10324.1"/>
    <property type="molecule type" value="Genomic_DNA"/>
</dbReference>
<dbReference type="Proteomes" id="UP000199113">
    <property type="component" value="Unassembled WGS sequence"/>
</dbReference>
<evidence type="ECO:0000313" key="4">
    <source>
        <dbReference type="EMBL" id="SFB10324.1"/>
    </source>
</evidence>
<evidence type="ECO:0000256" key="1">
    <source>
        <dbReference type="SAM" id="SignalP"/>
    </source>
</evidence>
<dbReference type="STRING" id="748909.SAMN05192575_103386"/>
<evidence type="ECO:0000313" key="3">
    <source>
        <dbReference type="EMBL" id="PKH38940.1"/>
    </source>
</evidence>
<sequence length="256" mass="27197">MTTRRAGLVGAVALVVSTLAVSTYGVAGAGASPVQAQVRADRDLLGQVSSSRWFSPNNDRSKDVVEVGIRLETRAAVSITVRHERKGWVARRVSLGSEKAGKRVWTWNGRNDDGRAVIDGNYVDEVVAVGARGRDRATTRIKSRRTYSSAAVDSPVLTVDRTTVASGGTVRFTARQGLEARNAFGRDRSRPVLTAVTVYADSGGAAVAAAFPSVLEFSDPVRSWTPTTPGTYSVVAHFVDSYGTSGTAARRVTVTP</sequence>
<dbReference type="Proteomes" id="UP000233565">
    <property type="component" value="Unassembled WGS sequence"/>
</dbReference>
<reference evidence="3 6" key="2">
    <citation type="submission" date="2017-12" db="EMBL/GenBank/DDBJ databases">
        <title>Pharmacopeia of the Arctic Ocean.</title>
        <authorList>
            <person name="Collins E."/>
            <person name="Ducluzeau A.-L."/>
        </authorList>
    </citation>
    <scope>NUCLEOTIDE SEQUENCE [LARGE SCALE GENOMIC DNA]</scope>
    <source>
        <strain evidence="3 6">DSM 23325</strain>
    </source>
</reference>
<dbReference type="Gene3D" id="2.60.40.4070">
    <property type="match status" value="1"/>
</dbReference>
<feature type="domain" description="FlgD/Vpr Ig-like" evidence="2">
    <location>
        <begin position="65"/>
        <end position="128"/>
    </location>
</feature>
<name>A0A1I0YAK6_9ACTN</name>
<dbReference type="InterPro" id="IPR025965">
    <property type="entry name" value="FlgD/Vpr_Ig-like"/>
</dbReference>
<proteinExistence type="predicted"/>
<keyword evidence="6" id="KW-1185">Reference proteome</keyword>
<dbReference type="Pfam" id="PF13860">
    <property type="entry name" value="FlgD_ig"/>
    <property type="match status" value="1"/>
</dbReference>
<evidence type="ECO:0000313" key="6">
    <source>
        <dbReference type="Proteomes" id="UP000233565"/>
    </source>
</evidence>
<evidence type="ECO:0000313" key="5">
    <source>
        <dbReference type="Proteomes" id="UP000199113"/>
    </source>
</evidence>
<accession>A0A1I0YAK6</accession>
<protein>
    <submittedName>
        <fullName evidence="4">FlgD Ig-like domain-containing protein</fullName>
    </submittedName>
</protein>
<organism evidence="4 5">
    <name type="scientific">Nocardioides alpinus</name>
    <dbReference type="NCBI Taxonomy" id="748909"/>
    <lineage>
        <taxon>Bacteria</taxon>
        <taxon>Bacillati</taxon>
        <taxon>Actinomycetota</taxon>
        <taxon>Actinomycetes</taxon>
        <taxon>Propionibacteriales</taxon>
        <taxon>Nocardioidaceae</taxon>
        <taxon>Nocardioides</taxon>
    </lineage>
</organism>
<dbReference type="RefSeq" id="WP_091197843.1">
    <property type="nucleotide sequence ID" value="NZ_FOKC01000003.1"/>
</dbReference>
<evidence type="ECO:0000259" key="2">
    <source>
        <dbReference type="Pfam" id="PF13860"/>
    </source>
</evidence>